<comment type="caution">
    <text evidence="7">The sequence shown here is derived from an EMBL/GenBank/DDBJ whole genome shotgun (WGS) entry which is preliminary data.</text>
</comment>
<evidence type="ECO:0000313" key="7">
    <source>
        <dbReference type="EMBL" id="KAF8702175.1"/>
    </source>
</evidence>
<keyword evidence="1" id="KW-0479">Metal-binding</keyword>
<evidence type="ECO:0000256" key="3">
    <source>
        <dbReference type="ARBA" id="ARBA00022833"/>
    </source>
</evidence>
<dbReference type="AlphaFoldDB" id="A0A835BVW1"/>
<feature type="domain" description="GRF-type" evidence="6">
    <location>
        <begin position="52"/>
        <end position="101"/>
    </location>
</feature>
<dbReference type="InterPro" id="IPR010666">
    <property type="entry name" value="Znf_GRF"/>
</dbReference>
<evidence type="ECO:0000259" key="6">
    <source>
        <dbReference type="PROSITE" id="PS51999"/>
    </source>
</evidence>
<evidence type="ECO:0000256" key="4">
    <source>
        <dbReference type="PROSITE-ProRule" id="PRU01343"/>
    </source>
</evidence>
<organism evidence="7 8">
    <name type="scientific">Digitaria exilis</name>
    <dbReference type="NCBI Taxonomy" id="1010633"/>
    <lineage>
        <taxon>Eukaryota</taxon>
        <taxon>Viridiplantae</taxon>
        <taxon>Streptophyta</taxon>
        <taxon>Embryophyta</taxon>
        <taxon>Tracheophyta</taxon>
        <taxon>Spermatophyta</taxon>
        <taxon>Magnoliopsida</taxon>
        <taxon>Liliopsida</taxon>
        <taxon>Poales</taxon>
        <taxon>Poaceae</taxon>
        <taxon>PACMAD clade</taxon>
        <taxon>Panicoideae</taxon>
        <taxon>Panicodae</taxon>
        <taxon>Paniceae</taxon>
        <taxon>Anthephorinae</taxon>
        <taxon>Digitaria</taxon>
    </lineage>
</organism>
<sequence length="172" mass="19094">MLYGGMRDIYIFANGGRGSPITLPFSAILALVAGQELSSAVGKETGFPLIQCTSYGLARVVELRAWTEGNHGRIFFKCPRNIQGVGPAHGGCGFFYWQKDYFHELVKMRKISVHQDPLIDWCEDEAVSGHVPDCKFTSIDIEAKIDVVIRTVKMLFFVVFVGVVVGIMYALK</sequence>
<keyword evidence="5" id="KW-1133">Transmembrane helix</keyword>
<proteinExistence type="predicted"/>
<keyword evidence="3" id="KW-0862">Zinc</keyword>
<accession>A0A835BVW1</accession>
<name>A0A835BVW1_9POAL</name>
<evidence type="ECO:0000256" key="2">
    <source>
        <dbReference type="ARBA" id="ARBA00022771"/>
    </source>
</evidence>
<gene>
    <name evidence="7" type="ORF">HU200_033066</name>
</gene>
<evidence type="ECO:0000256" key="1">
    <source>
        <dbReference type="ARBA" id="ARBA00022723"/>
    </source>
</evidence>
<feature type="transmembrane region" description="Helical" evidence="5">
    <location>
        <begin position="154"/>
        <end position="171"/>
    </location>
</feature>
<dbReference type="Proteomes" id="UP000636709">
    <property type="component" value="Unassembled WGS sequence"/>
</dbReference>
<evidence type="ECO:0000313" key="8">
    <source>
        <dbReference type="Proteomes" id="UP000636709"/>
    </source>
</evidence>
<keyword evidence="8" id="KW-1185">Reference proteome</keyword>
<dbReference type="PROSITE" id="PS51999">
    <property type="entry name" value="ZF_GRF"/>
    <property type="match status" value="1"/>
</dbReference>
<keyword evidence="2 4" id="KW-0863">Zinc-finger</keyword>
<reference evidence="7" key="1">
    <citation type="submission" date="2020-07" db="EMBL/GenBank/DDBJ databases">
        <title>Genome sequence and genetic diversity analysis of an under-domesticated orphan crop, white fonio (Digitaria exilis).</title>
        <authorList>
            <person name="Bennetzen J.L."/>
            <person name="Chen S."/>
            <person name="Ma X."/>
            <person name="Wang X."/>
            <person name="Yssel A.E.J."/>
            <person name="Chaluvadi S.R."/>
            <person name="Johnson M."/>
            <person name="Gangashetty P."/>
            <person name="Hamidou F."/>
            <person name="Sanogo M.D."/>
            <person name="Zwaenepoel A."/>
            <person name="Wallace J."/>
            <person name="Van De Peer Y."/>
            <person name="Van Deynze A."/>
        </authorList>
    </citation>
    <scope>NUCLEOTIDE SEQUENCE</scope>
    <source>
        <tissue evidence="7">Leaves</tissue>
    </source>
</reference>
<keyword evidence="5" id="KW-0472">Membrane</keyword>
<protein>
    <recommendedName>
        <fullName evidence="6">GRF-type domain-containing protein</fullName>
    </recommendedName>
</protein>
<dbReference type="EMBL" id="JACEFO010001791">
    <property type="protein sequence ID" value="KAF8702175.1"/>
    <property type="molecule type" value="Genomic_DNA"/>
</dbReference>
<evidence type="ECO:0000256" key="5">
    <source>
        <dbReference type="SAM" id="Phobius"/>
    </source>
</evidence>
<dbReference type="GO" id="GO:0008270">
    <property type="term" value="F:zinc ion binding"/>
    <property type="evidence" value="ECO:0007669"/>
    <property type="project" value="UniProtKB-KW"/>
</dbReference>
<keyword evidence="5" id="KW-0812">Transmembrane</keyword>